<evidence type="ECO:0000256" key="2">
    <source>
        <dbReference type="SAM" id="MobiDB-lite"/>
    </source>
</evidence>
<feature type="compositionally biased region" description="Basic residues" evidence="2">
    <location>
        <begin position="462"/>
        <end position="482"/>
    </location>
</feature>
<sequence>MDVCTCIADVNVLQSFLNQSFALNMETQHLLGNGPAEPHIMEKLTDIELTSIEATDPKPKSFANNVNAILIQDDDVETPYGNMHVAVQGDRSKPAILTFHDIGLNHGTCFQGFFNFSEMQPILRHFCVYHVNAPGQEDGALLLKPEHDALGNPESLGSRFVYPTMDQLAESIHSVVEHYGIRSLIGFGVGAGANILARYELLHHDMVDALVLVNPVATQAGWIEWGYQKMNSWYLFSGQVTSFTEEYLLWHWFGKKTRWENHDLITVFRDYIKTINAQNLALLIEAYIKRTDLGIIREMDSMRRVSARTIRCRTLLLVGDSSPHIEEAEEMNGRMLPEETDFMKIADCGGMPLEEQPGKVCEAFRLFLQGMGYVAKGGHPHVRHYFATEVNFLRPICLTTQQDPKLITLCVKMSDFEDYNSEDDADYVPSEGEQLSEEENSGDEEDLSLLVEDGDAENTNRSKTKKKGKKKSSILSRKRKGGIKLDEQSVETNEEEPGGERNTELAGQIKQETKELKENKEKKRADDLWASFISDVKPPPKKPSSTASLSLGNPQESASTAKTNGVKASADKVTITQVFDFAGEEVRVTKEVDANSKEAQAEIKAQQDKQEPAALAVTTTSTSSSTLPDQHLQEVALEAYLSKIGKKQKMGTLEKSKLDWESFKAKEGINEELTNHNKGKDGYIERMAFLNRADVRQFEIERDLRLSNRGKR</sequence>
<gene>
    <name evidence="4" type="ORF">C0Q70_19226</name>
</gene>
<feature type="compositionally biased region" description="Polar residues" evidence="2">
    <location>
        <begin position="544"/>
        <end position="563"/>
    </location>
</feature>
<keyword evidence="5" id="KW-1185">Reference proteome</keyword>
<protein>
    <recommendedName>
        <fullName evidence="3">BCNT-C domain-containing protein</fullName>
    </recommendedName>
</protein>
<dbReference type="AlphaFoldDB" id="A0A2T7NIQ7"/>
<dbReference type="OrthoDB" id="741027at2759"/>
<dbReference type="Gene3D" id="3.40.50.1820">
    <property type="entry name" value="alpha/beta hydrolase"/>
    <property type="match status" value="1"/>
</dbReference>
<organism evidence="4 5">
    <name type="scientific">Pomacea canaliculata</name>
    <name type="common">Golden apple snail</name>
    <dbReference type="NCBI Taxonomy" id="400727"/>
    <lineage>
        <taxon>Eukaryota</taxon>
        <taxon>Metazoa</taxon>
        <taxon>Spiralia</taxon>
        <taxon>Lophotrochozoa</taxon>
        <taxon>Mollusca</taxon>
        <taxon>Gastropoda</taxon>
        <taxon>Caenogastropoda</taxon>
        <taxon>Architaenioglossa</taxon>
        <taxon>Ampullarioidea</taxon>
        <taxon>Ampullariidae</taxon>
        <taxon>Pomacea</taxon>
    </lineage>
</organism>
<proteinExistence type="inferred from homology"/>
<dbReference type="Proteomes" id="UP000245119">
    <property type="component" value="Linkage Group LG12"/>
</dbReference>
<dbReference type="Pfam" id="PF03096">
    <property type="entry name" value="Ndr"/>
    <property type="match status" value="1"/>
</dbReference>
<dbReference type="SUPFAM" id="SSF53474">
    <property type="entry name" value="alpha/beta-Hydrolases"/>
    <property type="match status" value="1"/>
</dbReference>
<comment type="similarity">
    <text evidence="1">Belongs to the NDRG family.</text>
</comment>
<dbReference type="InterPro" id="IPR004142">
    <property type="entry name" value="NDRG"/>
</dbReference>
<feature type="region of interest" description="Disordered" evidence="2">
    <location>
        <begin position="421"/>
        <end position="567"/>
    </location>
</feature>
<evidence type="ECO:0000256" key="1">
    <source>
        <dbReference type="ARBA" id="ARBA00005598"/>
    </source>
</evidence>
<name>A0A2T7NIQ7_POMCA</name>
<dbReference type="InterPro" id="IPR029058">
    <property type="entry name" value="AB_hydrolase_fold"/>
</dbReference>
<evidence type="ECO:0000313" key="5">
    <source>
        <dbReference type="Proteomes" id="UP000245119"/>
    </source>
</evidence>
<accession>A0A2T7NIQ7</accession>
<dbReference type="Pfam" id="PF07572">
    <property type="entry name" value="BCNT"/>
    <property type="match status" value="1"/>
</dbReference>
<evidence type="ECO:0000259" key="3">
    <source>
        <dbReference type="PROSITE" id="PS51279"/>
    </source>
</evidence>
<reference evidence="4 5" key="1">
    <citation type="submission" date="2018-04" db="EMBL/GenBank/DDBJ databases">
        <title>The genome of golden apple snail Pomacea canaliculata provides insight into stress tolerance and invasive adaptation.</title>
        <authorList>
            <person name="Liu C."/>
            <person name="Liu B."/>
            <person name="Ren Y."/>
            <person name="Zhang Y."/>
            <person name="Wang H."/>
            <person name="Li S."/>
            <person name="Jiang F."/>
            <person name="Yin L."/>
            <person name="Zhang G."/>
            <person name="Qian W."/>
            <person name="Fan W."/>
        </authorList>
    </citation>
    <scope>NUCLEOTIDE SEQUENCE [LARGE SCALE GENOMIC DNA]</scope>
    <source>
        <strain evidence="4">SZHN2017</strain>
        <tissue evidence="4">Muscle</tissue>
    </source>
</reference>
<comment type="caution">
    <text evidence="4">The sequence shown here is derived from an EMBL/GenBank/DDBJ whole genome shotgun (WGS) entry which is preliminary data.</text>
</comment>
<feature type="region of interest" description="Disordered" evidence="2">
    <location>
        <begin position="604"/>
        <end position="627"/>
    </location>
</feature>
<dbReference type="PANTHER" id="PTHR11034">
    <property type="entry name" value="N-MYC DOWNSTREAM REGULATED"/>
    <property type="match status" value="1"/>
</dbReference>
<dbReference type="InterPro" id="IPR011421">
    <property type="entry name" value="BCNT-C"/>
</dbReference>
<dbReference type="PROSITE" id="PS51279">
    <property type="entry name" value="BCNT_C"/>
    <property type="match status" value="1"/>
</dbReference>
<dbReference type="EMBL" id="PZQS01000012">
    <property type="protein sequence ID" value="PVD21060.1"/>
    <property type="molecule type" value="Genomic_DNA"/>
</dbReference>
<feature type="compositionally biased region" description="Acidic residues" evidence="2">
    <location>
        <begin position="434"/>
        <end position="456"/>
    </location>
</feature>
<feature type="compositionally biased region" description="Acidic residues" evidence="2">
    <location>
        <begin position="488"/>
        <end position="497"/>
    </location>
</feature>
<feature type="domain" description="BCNT-C" evidence="3">
    <location>
        <begin position="631"/>
        <end position="711"/>
    </location>
</feature>
<feature type="compositionally biased region" description="Basic and acidic residues" evidence="2">
    <location>
        <begin position="511"/>
        <end position="527"/>
    </location>
</feature>
<evidence type="ECO:0000313" key="4">
    <source>
        <dbReference type="EMBL" id="PVD21060.1"/>
    </source>
</evidence>